<dbReference type="OrthoDB" id="8193498at2759"/>
<keyword evidence="8" id="KW-1185">Reference proteome</keyword>
<dbReference type="PANTHER" id="PTHR13674">
    <property type="entry name" value="GROWTH AND TRANSFORMATION-DEPENDENT PROTEIN"/>
    <property type="match status" value="1"/>
</dbReference>
<keyword evidence="4 6" id="KW-1133">Transmembrane helix</keyword>
<name>A0A0L7RK98_9HYME</name>
<evidence type="ECO:0000256" key="4">
    <source>
        <dbReference type="ARBA" id="ARBA00022989"/>
    </source>
</evidence>
<evidence type="ECO:0000256" key="1">
    <source>
        <dbReference type="ARBA" id="ARBA00004167"/>
    </source>
</evidence>
<gene>
    <name evidence="7" type="ORF">WH47_05894</name>
</gene>
<keyword evidence="5 6" id="KW-0472">Membrane</keyword>
<feature type="transmembrane region" description="Helical" evidence="6">
    <location>
        <begin position="58"/>
        <end position="76"/>
    </location>
</feature>
<dbReference type="GO" id="GO:0016020">
    <property type="term" value="C:membrane"/>
    <property type="evidence" value="ECO:0007669"/>
    <property type="project" value="UniProtKB-SubCell"/>
</dbReference>
<comment type="similarity">
    <text evidence="2">Belongs to the UPF0389 family.</text>
</comment>
<evidence type="ECO:0000313" key="7">
    <source>
        <dbReference type="EMBL" id="KOC71347.1"/>
    </source>
</evidence>
<evidence type="ECO:0000256" key="6">
    <source>
        <dbReference type="SAM" id="Phobius"/>
    </source>
</evidence>
<dbReference type="Pfam" id="PF06388">
    <property type="entry name" value="DUF1075"/>
    <property type="match status" value="1"/>
</dbReference>
<evidence type="ECO:0000256" key="3">
    <source>
        <dbReference type="ARBA" id="ARBA00022692"/>
    </source>
</evidence>
<reference evidence="7 8" key="1">
    <citation type="submission" date="2015-07" db="EMBL/GenBank/DDBJ databases">
        <title>The genome of Habropoda laboriosa.</title>
        <authorList>
            <person name="Pan H."/>
            <person name="Kapheim K."/>
        </authorList>
    </citation>
    <scope>NUCLEOTIDE SEQUENCE [LARGE SCALE GENOMIC DNA]</scope>
    <source>
        <strain evidence="7">0110345459</strain>
    </source>
</reference>
<keyword evidence="3 6" id="KW-0812">Transmembrane</keyword>
<evidence type="ECO:0000256" key="2">
    <source>
        <dbReference type="ARBA" id="ARBA00007363"/>
    </source>
</evidence>
<protein>
    <submittedName>
        <fullName evidence="7">Protein FAM162B</fullName>
    </submittedName>
</protein>
<organism evidence="7 8">
    <name type="scientific">Habropoda laboriosa</name>
    <dbReference type="NCBI Taxonomy" id="597456"/>
    <lineage>
        <taxon>Eukaryota</taxon>
        <taxon>Metazoa</taxon>
        <taxon>Ecdysozoa</taxon>
        <taxon>Arthropoda</taxon>
        <taxon>Hexapoda</taxon>
        <taxon>Insecta</taxon>
        <taxon>Pterygota</taxon>
        <taxon>Neoptera</taxon>
        <taxon>Endopterygota</taxon>
        <taxon>Hymenoptera</taxon>
        <taxon>Apocrita</taxon>
        <taxon>Aculeata</taxon>
        <taxon>Apoidea</taxon>
        <taxon>Anthophila</taxon>
        <taxon>Apidae</taxon>
        <taxon>Habropoda</taxon>
    </lineage>
</organism>
<accession>A0A0L7RK98</accession>
<comment type="subcellular location">
    <subcellularLocation>
        <location evidence="1">Membrane</location>
        <topology evidence="1">Single-pass membrane protein</topology>
    </subcellularLocation>
</comment>
<dbReference type="InterPro" id="IPR009432">
    <property type="entry name" value="DUF1075"/>
</dbReference>
<evidence type="ECO:0000313" key="8">
    <source>
        <dbReference type="Proteomes" id="UP000053825"/>
    </source>
</evidence>
<dbReference type="AlphaFoldDB" id="A0A0L7RK98"/>
<dbReference type="STRING" id="597456.A0A0L7RK98"/>
<sequence length="115" mass="13278">MHKRNSILCTLGTPSYNVSNFNKRILVWVKRYPSIDQVPSQLPIEVIQQAHTKARIRVCFIMMIFSILGLLISAQIGKRDVASGKNIYTERTKWYNEIKEKANREKQEALNAGKE</sequence>
<proteinExistence type="inferred from homology"/>
<dbReference type="Proteomes" id="UP000053825">
    <property type="component" value="Unassembled WGS sequence"/>
</dbReference>
<dbReference type="EMBL" id="KQ414570">
    <property type="protein sequence ID" value="KOC71347.1"/>
    <property type="molecule type" value="Genomic_DNA"/>
</dbReference>
<dbReference type="PANTHER" id="PTHR13674:SF5">
    <property type="entry name" value="UPF0389 PROTEIN CG9231"/>
    <property type="match status" value="1"/>
</dbReference>
<evidence type="ECO:0000256" key="5">
    <source>
        <dbReference type="ARBA" id="ARBA00023136"/>
    </source>
</evidence>